<organism evidence="5 6">
    <name type="scientific">Limosilactobacillus reuteri</name>
    <name type="common">Lactobacillus reuteri</name>
    <dbReference type="NCBI Taxonomy" id="1598"/>
    <lineage>
        <taxon>Bacteria</taxon>
        <taxon>Bacillati</taxon>
        <taxon>Bacillota</taxon>
        <taxon>Bacilli</taxon>
        <taxon>Lactobacillales</taxon>
        <taxon>Lactobacillaceae</taxon>
        <taxon>Limosilactobacillus</taxon>
    </lineage>
</organism>
<dbReference type="InterPro" id="IPR010998">
    <property type="entry name" value="Integrase_recombinase_N"/>
</dbReference>
<keyword evidence="2" id="KW-0238">DNA-binding</keyword>
<evidence type="ECO:0000256" key="2">
    <source>
        <dbReference type="ARBA" id="ARBA00023125"/>
    </source>
</evidence>
<name>A0A7X2G120_LIMRT</name>
<dbReference type="InterPro" id="IPR050090">
    <property type="entry name" value="Tyrosine_recombinase_XerCD"/>
</dbReference>
<dbReference type="InterPro" id="IPR002104">
    <property type="entry name" value="Integrase_catalytic"/>
</dbReference>
<dbReference type="Gene3D" id="1.10.443.10">
    <property type="entry name" value="Intergrase catalytic core"/>
    <property type="match status" value="1"/>
</dbReference>
<evidence type="ECO:0000313" key="5">
    <source>
        <dbReference type="EMBL" id="MRG89774.1"/>
    </source>
</evidence>
<dbReference type="Pfam" id="PF13102">
    <property type="entry name" value="Phage_int_SAM_5"/>
    <property type="match status" value="1"/>
</dbReference>
<evidence type="ECO:0000259" key="4">
    <source>
        <dbReference type="PROSITE" id="PS51898"/>
    </source>
</evidence>
<keyword evidence="3" id="KW-0233">DNA recombination</keyword>
<dbReference type="EMBL" id="WJND01000010">
    <property type="protein sequence ID" value="MRG89774.1"/>
    <property type="molecule type" value="Genomic_DNA"/>
</dbReference>
<dbReference type="SUPFAM" id="SSF56349">
    <property type="entry name" value="DNA breaking-rejoining enzymes"/>
    <property type="match status" value="1"/>
</dbReference>
<protein>
    <submittedName>
        <fullName evidence="5">Tyrosine-type recombinase/integrase</fullName>
    </submittedName>
</protein>
<gene>
    <name evidence="5" type="ORF">GIX76_07205</name>
</gene>
<reference evidence="5 6" key="1">
    <citation type="submission" date="2019-11" db="EMBL/GenBank/DDBJ databases">
        <title>Draft genome sequence of 12 host-associated Lactobacillus reuteri rodent strains.</title>
        <authorList>
            <person name="Zhang S."/>
            <person name="Ozcam M."/>
            <person name="Van Pijkeren J.P."/>
        </authorList>
    </citation>
    <scope>NUCLEOTIDE SEQUENCE [LARGE SCALE GENOMIC DNA]</scope>
    <source>
        <strain evidence="5 6">N4I</strain>
    </source>
</reference>
<dbReference type="PANTHER" id="PTHR30349:SF41">
    <property type="entry name" value="INTEGRASE_RECOMBINASE PROTEIN MJ0367-RELATED"/>
    <property type="match status" value="1"/>
</dbReference>
<comment type="similarity">
    <text evidence="1">Belongs to the 'phage' integrase family.</text>
</comment>
<dbReference type="AlphaFoldDB" id="A0A7X2G120"/>
<comment type="caution">
    <text evidence="5">The sequence shown here is derived from an EMBL/GenBank/DDBJ whole genome shotgun (WGS) entry which is preliminary data.</text>
</comment>
<proteinExistence type="inferred from homology"/>
<dbReference type="PANTHER" id="PTHR30349">
    <property type="entry name" value="PHAGE INTEGRASE-RELATED"/>
    <property type="match status" value="1"/>
</dbReference>
<dbReference type="Gene3D" id="1.10.150.130">
    <property type="match status" value="1"/>
</dbReference>
<accession>A0A7X2G120</accession>
<dbReference type="GO" id="GO:0015074">
    <property type="term" value="P:DNA integration"/>
    <property type="evidence" value="ECO:0007669"/>
    <property type="project" value="InterPro"/>
</dbReference>
<dbReference type="InterPro" id="IPR011010">
    <property type="entry name" value="DNA_brk_join_enz"/>
</dbReference>
<dbReference type="Pfam" id="PF00589">
    <property type="entry name" value="Phage_integrase"/>
    <property type="match status" value="1"/>
</dbReference>
<dbReference type="GO" id="GO:0006310">
    <property type="term" value="P:DNA recombination"/>
    <property type="evidence" value="ECO:0007669"/>
    <property type="project" value="UniProtKB-KW"/>
</dbReference>
<evidence type="ECO:0000313" key="6">
    <source>
        <dbReference type="Proteomes" id="UP000460207"/>
    </source>
</evidence>
<sequence>MRSDGISYCSLFIGVITMSVTKITNKKSKHYNEYRVRAQPRDAAGNTVSLPVKYCKTKTEANKAYQKLMVDFEREATFYKDKNLNLVDSYTAYLESENRAGSWEKRTYNDHLYTLHILEQYLPNIKLKNVDENVMRLFARKLVSDKDLSVAYNTVMSRRFQHLRTYFSRLVGTIYKQNPVPARFISRWFRKGEMSPKKKKYTFSTEQINILKKHIISRINKESPQQVVSLVGVLICLSIGCRPGEVQALKWEDLTVEKTENGSGFNVFCLSDSWNELESKMNGHLKSRMPGQTRNSLPLNPQTVDALRTFQEKQARFLKRYNLPNKGYILLSLRDFKKASEGKVINQKAINEALRKACQVCEINSGELPISIYTCRHSVATLLCAKNINPAIASSRLGNSIEVYLKKYVHPSKDIIADSMNNWLEE</sequence>
<dbReference type="InterPro" id="IPR013762">
    <property type="entry name" value="Integrase-like_cat_sf"/>
</dbReference>
<evidence type="ECO:0000256" key="3">
    <source>
        <dbReference type="ARBA" id="ARBA00023172"/>
    </source>
</evidence>
<evidence type="ECO:0000256" key="1">
    <source>
        <dbReference type="ARBA" id="ARBA00008857"/>
    </source>
</evidence>
<dbReference type="Proteomes" id="UP000460207">
    <property type="component" value="Unassembled WGS sequence"/>
</dbReference>
<dbReference type="InterPro" id="IPR025269">
    <property type="entry name" value="SAM-like_dom"/>
</dbReference>
<dbReference type="PROSITE" id="PS51898">
    <property type="entry name" value="TYR_RECOMBINASE"/>
    <property type="match status" value="1"/>
</dbReference>
<dbReference type="GO" id="GO:0003677">
    <property type="term" value="F:DNA binding"/>
    <property type="evidence" value="ECO:0007669"/>
    <property type="project" value="UniProtKB-KW"/>
</dbReference>
<feature type="domain" description="Tyr recombinase" evidence="4">
    <location>
        <begin position="198"/>
        <end position="421"/>
    </location>
</feature>